<dbReference type="InterPro" id="IPR051398">
    <property type="entry name" value="Polysacch_Deacetylase"/>
</dbReference>
<dbReference type="SUPFAM" id="SSF88713">
    <property type="entry name" value="Glycoside hydrolase/deacetylase"/>
    <property type="match status" value="1"/>
</dbReference>
<dbReference type="Proteomes" id="UP000282184">
    <property type="component" value="Unassembled WGS sequence"/>
</dbReference>
<dbReference type="PROSITE" id="PS51257">
    <property type="entry name" value="PROKAR_LIPOPROTEIN"/>
    <property type="match status" value="1"/>
</dbReference>
<dbReference type="GO" id="GO:0005576">
    <property type="term" value="C:extracellular region"/>
    <property type="evidence" value="ECO:0007669"/>
    <property type="project" value="UniProtKB-SubCell"/>
</dbReference>
<proteinExistence type="predicted"/>
<dbReference type="PROSITE" id="PS51677">
    <property type="entry name" value="NODB"/>
    <property type="match status" value="1"/>
</dbReference>
<feature type="chain" id="PRO_5019283924" evidence="4">
    <location>
        <begin position="17"/>
        <end position="313"/>
    </location>
</feature>
<feature type="signal peptide" evidence="4">
    <location>
        <begin position="1"/>
        <end position="16"/>
    </location>
</feature>
<feature type="region of interest" description="Disordered" evidence="3">
    <location>
        <begin position="50"/>
        <end position="71"/>
    </location>
</feature>
<evidence type="ECO:0000259" key="5">
    <source>
        <dbReference type="PROSITE" id="PS51677"/>
    </source>
</evidence>
<comment type="caution">
    <text evidence="6">The sequence shown here is derived from an EMBL/GenBank/DDBJ whole genome shotgun (WGS) entry which is preliminary data.</text>
</comment>
<protein>
    <submittedName>
        <fullName evidence="6">Polysaccharide deacetylase family protein</fullName>
    </submittedName>
</protein>
<dbReference type="InterPro" id="IPR002509">
    <property type="entry name" value="NODB_dom"/>
</dbReference>
<accession>A0A431U8H9</accession>
<keyword evidence="7" id="KW-1185">Reference proteome</keyword>
<gene>
    <name evidence="6" type="ORF">EJV47_06045</name>
</gene>
<evidence type="ECO:0000313" key="6">
    <source>
        <dbReference type="EMBL" id="RTQ52571.1"/>
    </source>
</evidence>
<dbReference type="OrthoDB" id="9778320at2"/>
<evidence type="ECO:0000313" key="7">
    <source>
        <dbReference type="Proteomes" id="UP000282184"/>
    </source>
</evidence>
<keyword evidence="2 4" id="KW-0732">Signal</keyword>
<dbReference type="AlphaFoldDB" id="A0A431U8H9"/>
<dbReference type="PANTHER" id="PTHR34216">
    <property type="match status" value="1"/>
</dbReference>
<evidence type="ECO:0000256" key="4">
    <source>
        <dbReference type="SAM" id="SignalP"/>
    </source>
</evidence>
<feature type="domain" description="NodB homology" evidence="5">
    <location>
        <begin position="151"/>
        <end position="313"/>
    </location>
</feature>
<evidence type="ECO:0000256" key="2">
    <source>
        <dbReference type="ARBA" id="ARBA00022729"/>
    </source>
</evidence>
<dbReference type="InterPro" id="IPR011330">
    <property type="entry name" value="Glyco_hydro/deAcase_b/a-brl"/>
</dbReference>
<dbReference type="PANTHER" id="PTHR34216:SF3">
    <property type="entry name" value="POLY-BETA-1,6-N-ACETYL-D-GLUCOSAMINE N-DEACETYLASE"/>
    <property type="match status" value="1"/>
</dbReference>
<sequence>MSQRFSTLLLGTVALAAGLAVSSCNTEKASASETENPAAAAEAMSGAAATAAEEKAATPADVTTTAPDPSSIPASAVGNAAAILARPQVPILCYHQIRDWRAKDSKGAKDYIVPVEKFKEQIKMLADSGYHTILPDQLYAYLTTGAKLPSKPVMLTFDDTDLDQFTVAKPTLDKYGFKAVYFIMTVSLGRPNYMSKAQVKQLSDEGNVIGSHTWDHHNVKKYQGQDWVTQIEKPTKTLEEITGKDIKYFAYPFGLWNPEAIPQLKQRGMVAAFVLAEKRDQQDPLFTIRRIIASGYWSPKTLHNSMVQSFDGK</sequence>
<feature type="compositionally biased region" description="Low complexity" evidence="3">
    <location>
        <begin position="50"/>
        <end position="69"/>
    </location>
</feature>
<dbReference type="GO" id="GO:0005975">
    <property type="term" value="P:carbohydrate metabolic process"/>
    <property type="evidence" value="ECO:0007669"/>
    <property type="project" value="InterPro"/>
</dbReference>
<name>A0A431U8H9_9BACT</name>
<dbReference type="Gene3D" id="3.20.20.370">
    <property type="entry name" value="Glycoside hydrolase/deacetylase"/>
    <property type="match status" value="1"/>
</dbReference>
<dbReference type="RefSeq" id="WP_126692227.1">
    <property type="nucleotide sequence ID" value="NZ_RXOF01000002.1"/>
</dbReference>
<dbReference type="GO" id="GO:0016810">
    <property type="term" value="F:hydrolase activity, acting on carbon-nitrogen (but not peptide) bonds"/>
    <property type="evidence" value="ECO:0007669"/>
    <property type="project" value="InterPro"/>
</dbReference>
<reference evidence="6 7" key="1">
    <citation type="submission" date="2018-12" db="EMBL/GenBank/DDBJ databases">
        <title>Hymenobacter gummosus sp. nov., isolated from a spring.</title>
        <authorList>
            <person name="Nie L."/>
        </authorList>
    </citation>
    <scope>NUCLEOTIDE SEQUENCE [LARGE SCALE GENOMIC DNA]</scope>
    <source>
        <strain evidence="6 7">KCTC 52166</strain>
    </source>
</reference>
<evidence type="ECO:0000256" key="3">
    <source>
        <dbReference type="SAM" id="MobiDB-lite"/>
    </source>
</evidence>
<comment type="subcellular location">
    <subcellularLocation>
        <location evidence="1">Secreted</location>
    </subcellularLocation>
</comment>
<evidence type="ECO:0000256" key="1">
    <source>
        <dbReference type="ARBA" id="ARBA00004613"/>
    </source>
</evidence>
<dbReference type="EMBL" id="RXOF01000002">
    <property type="protein sequence ID" value="RTQ52571.1"/>
    <property type="molecule type" value="Genomic_DNA"/>
</dbReference>
<dbReference type="CDD" id="cd10918">
    <property type="entry name" value="CE4_NodB_like_5s_6s"/>
    <property type="match status" value="1"/>
</dbReference>
<dbReference type="Pfam" id="PF01522">
    <property type="entry name" value="Polysacc_deac_1"/>
    <property type="match status" value="1"/>
</dbReference>
<organism evidence="6 7">
    <name type="scientific">Hymenobacter gummosus</name>
    <dbReference type="NCBI Taxonomy" id="1776032"/>
    <lineage>
        <taxon>Bacteria</taxon>
        <taxon>Pseudomonadati</taxon>
        <taxon>Bacteroidota</taxon>
        <taxon>Cytophagia</taxon>
        <taxon>Cytophagales</taxon>
        <taxon>Hymenobacteraceae</taxon>
        <taxon>Hymenobacter</taxon>
    </lineage>
</organism>